<dbReference type="KEGG" id="svp:Pan189_33150"/>
<name>A0A517R4V1_9PLAN</name>
<feature type="transmembrane region" description="Helical" evidence="1">
    <location>
        <begin position="51"/>
        <end position="75"/>
    </location>
</feature>
<dbReference type="Proteomes" id="UP000317318">
    <property type="component" value="Chromosome"/>
</dbReference>
<dbReference type="AlphaFoldDB" id="A0A517R4V1"/>
<evidence type="ECO:0000313" key="2">
    <source>
        <dbReference type="EMBL" id="QDT38916.1"/>
    </source>
</evidence>
<feature type="transmembrane region" description="Helical" evidence="1">
    <location>
        <begin position="6"/>
        <end position="31"/>
    </location>
</feature>
<keyword evidence="1" id="KW-0812">Transmembrane</keyword>
<evidence type="ECO:0000313" key="3">
    <source>
        <dbReference type="Proteomes" id="UP000317318"/>
    </source>
</evidence>
<dbReference type="EMBL" id="CP036268">
    <property type="protein sequence ID" value="QDT38916.1"/>
    <property type="molecule type" value="Genomic_DNA"/>
</dbReference>
<organism evidence="2 3">
    <name type="scientific">Stratiformator vulcanicus</name>
    <dbReference type="NCBI Taxonomy" id="2527980"/>
    <lineage>
        <taxon>Bacteria</taxon>
        <taxon>Pseudomonadati</taxon>
        <taxon>Planctomycetota</taxon>
        <taxon>Planctomycetia</taxon>
        <taxon>Planctomycetales</taxon>
        <taxon>Planctomycetaceae</taxon>
        <taxon>Stratiformator</taxon>
    </lineage>
</organism>
<accession>A0A517R4V1</accession>
<keyword evidence="3" id="KW-1185">Reference proteome</keyword>
<evidence type="ECO:0000256" key="1">
    <source>
        <dbReference type="SAM" id="Phobius"/>
    </source>
</evidence>
<protein>
    <submittedName>
        <fullName evidence="2">Uncharacterized protein</fullName>
    </submittedName>
</protein>
<reference evidence="2 3" key="1">
    <citation type="submission" date="2019-02" db="EMBL/GenBank/DDBJ databases">
        <title>Deep-cultivation of Planctomycetes and their phenomic and genomic characterization uncovers novel biology.</title>
        <authorList>
            <person name="Wiegand S."/>
            <person name="Jogler M."/>
            <person name="Boedeker C."/>
            <person name="Pinto D."/>
            <person name="Vollmers J."/>
            <person name="Rivas-Marin E."/>
            <person name="Kohn T."/>
            <person name="Peeters S.H."/>
            <person name="Heuer A."/>
            <person name="Rast P."/>
            <person name="Oberbeckmann S."/>
            <person name="Bunk B."/>
            <person name="Jeske O."/>
            <person name="Meyerdierks A."/>
            <person name="Storesund J.E."/>
            <person name="Kallscheuer N."/>
            <person name="Luecker S."/>
            <person name="Lage O.M."/>
            <person name="Pohl T."/>
            <person name="Merkel B.J."/>
            <person name="Hornburger P."/>
            <person name="Mueller R.-W."/>
            <person name="Bruemmer F."/>
            <person name="Labrenz M."/>
            <person name="Spormann A.M."/>
            <person name="Op den Camp H."/>
            <person name="Overmann J."/>
            <person name="Amann R."/>
            <person name="Jetten M.S.M."/>
            <person name="Mascher T."/>
            <person name="Medema M.H."/>
            <person name="Devos D.P."/>
            <person name="Kaster A.-K."/>
            <person name="Ovreas L."/>
            <person name="Rohde M."/>
            <person name="Galperin M.Y."/>
            <person name="Jogler C."/>
        </authorList>
    </citation>
    <scope>NUCLEOTIDE SEQUENCE [LARGE SCALE GENOMIC DNA]</scope>
    <source>
        <strain evidence="2 3">Pan189</strain>
    </source>
</reference>
<keyword evidence="1" id="KW-0472">Membrane</keyword>
<gene>
    <name evidence="2" type="ORF">Pan189_33150</name>
</gene>
<proteinExistence type="predicted"/>
<sequence length="94" mass="9663">MAVSLLIAGAAAWGLGGLGFYVFALIGCSLVQEPAAGPGFGGTRDDIFDDIGLYGGIVFGLLVAVGVVTASARWLNWYLMGGSASEPRAPREKE</sequence>
<keyword evidence="1" id="KW-1133">Transmembrane helix</keyword>